<dbReference type="Proteomes" id="UP001152049">
    <property type="component" value="Unassembled WGS sequence"/>
</dbReference>
<protein>
    <submittedName>
        <fullName evidence="3">Uncharacterized protein</fullName>
    </submittedName>
</protein>
<evidence type="ECO:0000256" key="1">
    <source>
        <dbReference type="SAM" id="Phobius"/>
    </source>
</evidence>
<keyword evidence="2" id="KW-0732">Signal</keyword>
<name>A0A9W8RLG5_9HYPO</name>
<accession>A0A9W8RLG5</accession>
<keyword evidence="1" id="KW-0472">Membrane</keyword>
<evidence type="ECO:0000256" key="2">
    <source>
        <dbReference type="SAM" id="SignalP"/>
    </source>
</evidence>
<dbReference type="OrthoDB" id="3525430at2759"/>
<feature type="signal peptide" evidence="2">
    <location>
        <begin position="1"/>
        <end position="17"/>
    </location>
</feature>
<evidence type="ECO:0000313" key="4">
    <source>
        <dbReference type="Proteomes" id="UP001152049"/>
    </source>
</evidence>
<keyword evidence="1" id="KW-0812">Transmembrane</keyword>
<organism evidence="3 4">
    <name type="scientific">Fusarium torreyae</name>
    <dbReference type="NCBI Taxonomy" id="1237075"/>
    <lineage>
        <taxon>Eukaryota</taxon>
        <taxon>Fungi</taxon>
        <taxon>Dikarya</taxon>
        <taxon>Ascomycota</taxon>
        <taxon>Pezizomycotina</taxon>
        <taxon>Sordariomycetes</taxon>
        <taxon>Hypocreomycetidae</taxon>
        <taxon>Hypocreales</taxon>
        <taxon>Nectriaceae</taxon>
        <taxon>Fusarium</taxon>
    </lineage>
</organism>
<sequence length="412" mass="46378">MKLQTVFQALLIAGVFGEPLTNSSHEVSDASSRDDDPSILKNRGGWVNPEDLAPMPQCVAQQDQSAWLDPMTKCTRHRCTSYFIFCTHYQWFTDLGCLSAEFSPSVVKAYVKYCGRSVLAKAQLHQWVQGITGRNWLVNVGDTNALQRISPDSLVDGYASIDIANKAPECLKKTFSSSTKDSFQHVIGSCSFTATTQHTGNAARPWEYSSRRNSMTALSFDTAGYDLTNSRIPSGEYFDKACFCNTFVLDKYEEPCSTSGPKDLDMQRQWMNETCGYAWHEPARLQPRDMIPWQWRIYPRSPKDEATCPPNEWKLMSIGFINLVTLFAILYANSGRKREINGARSLHYDSARWILGGILLASIHFLANLANANIIQRTPGYEEVSLFFGVHFLDLVGFLSHPMGLEDLVLRT</sequence>
<feature type="transmembrane region" description="Helical" evidence="1">
    <location>
        <begin position="353"/>
        <end position="374"/>
    </location>
</feature>
<evidence type="ECO:0000313" key="3">
    <source>
        <dbReference type="EMBL" id="KAJ4244355.1"/>
    </source>
</evidence>
<keyword evidence="4" id="KW-1185">Reference proteome</keyword>
<dbReference type="AlphaFoldDB" id="A0A9W8RLG5"/>
<proteinExistence type="predicted"/>
<gene>
    <name evidence="3" type="ORF">NW762_014482</name>
</gene>
<feature type="transmembrane region" description="Helical" evidence="1">
    <location>
        <begin position="313"/>
        <end position="332"/>
    </location>
</feature>
<comment type="caution">
    <text evidence="3">The sequence shown here is derived from an EMBL/GenBank/DDBJ whole genome shotgun (WGS) entry which is preliminary data.</text>
</comment>
<keyword evidence="1" id="KW-1133">Transmembrane helix</keyword>
<feature type="chain" id="PRO_5040811482" evidence="2">
    <location>
        <begin position="18"/>
        <end position="412"/>
    </location>
</feature>
<reference evidence="3" key="1">
    <citation type="submission" date="2022-09" db="EMBL/GenBank/DDBJ databases">
        <title>Fusarium specimens isolated from Avocado Roots.</title>
        <authorList>
            <person name="Stajich J."/>
            <person name="Roper C."/>
            <person name="Heimlech-Rivalta G."/>
        </authorList>
    </citation>
    <scope>NUCLEOTIDE SEQUENCE</scope>
    <source>
        <strain evidence="3">CF00136</strain>
    </source>
</reference>
<dbReference type="EMBL" id="JAOQAZ010000051">
    <property type="protein sequence ID" value="KAJ4244355.1"/>
    <property type="molecule type" value="Genomic_DNA"/>
</dbReference>